<sequence length="558" mass="59146">MTPGDVAPSSSWSLHFLEALVSRGVKDIVVSPGARSQALALVAAAFADRQLIDLHVIIDERVAAFFGLGLAVETKRPVAILTTSGTAVANLHPGVLEAHHAGIPLIVITADRPASLRNAGVNQTTIQVGMFGEAARASFDVPPPEAHNVRSAIQVADDVVTAAVRESGPVHLNVQFVPPLSSPLEARLFDGIRTGVPPQLSRAESGVGVVAAPGTVVVAGYGAGSRAEKWARELGAPLIAEISSGAHFGPHLVTDYRRLLQLPEFANAINSVIVVGRPTLSREVEALCARQDLDVIVVRGPEAMPYRPNPRALVVDTIDIEGRGEDYSQRWALPWARLSRAGLDQQSSEPAADVEGSAAETHAERASFARNEMEIQREPVTPEMLVRAVWDVTWPHDRIVFGASRLIRVADAILPGKPLRVHSNRGLSGIDGTIATAAGIASASQSDAFATQGGVTRVILGDLAAQHDIGALASAKGRIQIIVGNDGGGRIFDDLAVAEEANPNHFERVMRTPQDISFEGVARAFNLGYIKVTNRGDLTTALTNTARPTLVEVVLPKH</sequence>
<keyword evidence="5" id="KW-0464">Manganese</keyword>
<name>A0A6J6FUB5_9ZZZZ</name>
<dbReference type="Gene3D" id="3.40.50.970">
    <property type="match status" value="2"/>
</dbReference>
<protein>
    <submittedName>
        <fullName evidence="8">Unannotated protein</fullName>
    </submittedName>
</protein>
<keyword evidence="2" id="KW-0479">Metal-binding</keyword>
<dbReference type="SUPFAM" id="SSF52518">
    <property type="entry name" value="Thiamin diphosphate-binding fold (THDP-binding)"/>
    <property type="match status" value="2"/>
</dbReference>
<evidence type="ECO:0000256" key="5">
    <source>
        <dbReference type="ARBA" id="ARBA00023211"/>
    </source>
</evidence>
<dbReference type="PANTHER" id="PTHR42916:SF1">
    <property type="entry name" value="PROTEIN PHYLLO, CHLOROPLASTIC"/>
    <property type="match status" value="1"/>
</dbReference>
<keyword evidence="4" id="KW-0786">Thiamine pyrophosphate</keyword>
<reference evidence="8" key="1">
    <citation type="submission" date="2020-05" db="EMBL/GenBank/DDBJ databases">
        <authorList>
            <person name="Chiriac C."/>
            <person name="Salcher M."/>
            <person name="Ghai R."/>
            <person name="Kavagutti S V."/>
        </authorList>
    </citation>
    <scope>NUCLEOTIDE SEQUENCE</scope>
</reference>
<evidence type="ECO:0000256" key="1">
    <source>
        <dbReference type="ARBA" id="ARBA00022679"/>
    </source>
</evidence>
<dbReference type="InterPro" id="IPR012001">
    <property type="entry name" value="Thiamin_PyroP_enz_TPP-bd_dom"/>
</dbReference>
<dbReference type="CDD" id="cd07037">
    <property type="entry name" value="TPP_PYR_MenD"/>
    <property type="match status" value="1"/>
</dbReference>
<dbReference type="GO" id="GO:0009234">
    <property type="term" value="P:menaquinone biosynthetic process"/>
    <property type="evidence" value="ECO:0007669"/>
    <property type="project" value="InterPro"/>
</dbReference>
<dbReference type="InterPro" id="IPR029061">
    <property type="entry name" value="THDP-binding"/>
</dbReference>
<dbReference type="AlphaFoldDB" id="A0A6J6FUB5"/>
<dbReference type="Gene3D" id="3.40.50.1220">
    <property type="entry name" value="TPP-binding domain"/>
    <property type="match status" value="1"/>
</dbReference>
<dbReference type="NCBIfam" id="TIGR00173">
    <property type="entry name" value="menD"/>
    <property type="match status" value="1"/>
</dbReference>
<evidence type="ECO:0000256" key="2">
    <source>
        <dbReference type="ARBA" id="ARBA00022723"/>
    </source>
</evidence>
<evidence type="ECO:0000259" key="7">
    <source>
        <dbReference type="Pfam" id="PF02776"/>
    </source>
</evidence>
<evidence type="ECO:0000313" key="8">
    <source>
        <dbReference type="EMBL" id="CAB4591269.1"/>
    </source>
</evidence>
<evidence type="ECO:0000256" key="6">
    <source>
        <dbReference type="SAM" id="MobiDB-lite"/>
    </source>
</evidence>
<feature type="compositionally biased region" description="Basic and acidic residues" evidence="6">
    <location>
        <begin position="361"/>
        <end position="373"/>
    </location>
</feature>
<feature type="domain" description="Thiamine pyrophosphate enzyme N-terminal TPP-binding" evidence="7">
    <location>
        <begin position="16"/>
        <end position="124"/>
    </location>
</feature>
<dbReference type="EMBL" id="CAEZUE010000053">
    <property type="protein sequence ID" value="CAB4591269.1"/>
    <property type="molecule type" value="Genomic_DNA"/>
</dbReference>
<accession>A0A6J6FUB5</accession>
<dbReference type="GO" id="GO:0046872">
    <property type="term" value="F:metal ion binding"/>
    <property type="evidence" value="ECO:0007669"/>
    <property type="project" value="UniProtKB-KW"/>
</dbReference>
<organism evidence="8">
    <name type="scientific">freshwater metagenome</name>
    <dbReference type="NCBI Taxonomy" id="449393"/>
    <lineage>
        <taxon>unclassified sequences</taxon>
        <taxon>metagenomes</taxon>
        <taxon>ecological metagenomes</taxon>
    </lineage>
</organism>
<feature type="region of interest" description="Disordered" evidence="6">
    <location>
        <begin position="344"/>
        <end position="373"/>
    </location>
</feature>
<evidence type="ECO:0000256" key="3">
    <source>
        <dbReference type="ARBA" id="ARBA00022842"/>
    </source>
</evidence>
<keyword evidence="3" id="KW-0460">Magnesium</keyword>
<keyword evidence="1" id="KW-0808">Transferase</keyword>
<dbReference type="GO" id="GO:0030976">
    <property type="term" value="F:thiamine pyrophosphate binding"/>
    <property type="evidence" value="ECO:0007669"/>
    <property type="project" value="InterPro"/>
</dbReference>
<dbReference type="HAMAP" id="MF_01659">
    <property type="entry name" value="MenD"/>
    <property type="match status" value="1"/>
</dbReference>
<dbReference type="InterPro" id="IPR004433">
    <property type="entry name" value="MenaQ_synth_MenD"/>
</dbReference>
<dbReference type="Pfam" id="PF02776">
    <property type="entry name" value="TPP_enzyme_N"/>
    <property type="match status" value="1"/>
</dbReference>
<evidence type="ECO:0000256" key="4">
    <source>
        <dbReference type="ARBA" id="ARBA00023052"/>
    </source>
</evidence>
<dbReference type="GO" id="GO:0070204">
    <property type="term" value="F:2-succinyl-5-enolpyruvyl-6-hydroxy-3-cyclohexene-1-carboxylic-acid synthase activity"/>
    <property type="evidence" value="ECO:0007669"/>
    <property type="project" value="InterPro"/>
</dbReference>
<dbReference type="PIRSF" id="PIRSF004983">
    <property type="entry name" value="MenD"/>
    <property type="match status" value="1"/>
</dbReference>
<proteinExistence type="inferred from homology"/>
<dbReference type="CDD" id="cd02009">
    <property type="entry name" value="TPP_SHCHC_synthase"/>
    <property type="match status" value="1"/>
</dbReference>
<gene>
    <name evidence="8" type="ORF">UFOPK1788_00537</name>
</gene>
<dbReference type="PANTHER" id="PTHR42916">
    <property type="entry name" value="2-SUCCINYL-5-ENOLPYRUVYL-6-HYDROXY-3-CYCLOHEXENE-1-CARBOXYLATE SYNTHASE"/>
    <property type="match status" value="1"/>
</dbReference>